<feature type="compositionally biased region" description="Low complexity" evidence="1">
    <location>
        <begin position="254"/>
        <end position="270"/>
    </location>
</feature>
<feature type="region of interest" description="Disordered" evidence="1">
    <location>
        <begin position="254"/>
        <end position="287"/>
    </location>
</feature>
<feature type="domain" description="LysM" evidence="2">
    <location>
        <begin position="272"/>
        <end position="325"/>
    </location>
</feature>
<dbReference type="Gene3D" id="3.10.350.10">
    <property type="entry name" value="LysM domain"/>
    <property type="match status" value="1"/>
</dbReference>
<accession>A0A7X4WDP6</accession>
<dbReference type="PROSITE" id="PS51782">
    <property type="entry name" value="LYSM"/>
    <property type="match status" value="1"/>
</dbReference>
<dbReference type="EMBL" id="WXWW01000216">
    <property type="protein sequence ID" value="NAW66502.1"/>
    <property type="molecule type" value="Genomic_DNA"/>
</dbReference>
<dbReference type="InterPro" id="IPR036779">
    <property type="entry name" value="LysM_dom_sf"/>
</dbReference>
<comment type="caution">
    <text evidence="3">The sequence shown here is derived from an EMBL/GenBank/DDBJ whole genome shotgun (WGS) entry which is preliminary data.</text>
</comment>
<dbReference type="InterPro" id="IPR018392">
    <property type="entry name" value="LysM"/>
</dbReference>
<proteinExistence type="predicted"/>
<name>A0A7X4WDP6_9GAMM</name>
<gene>
    <name evidence="3" type="ORF">CAG72_14915</name>
</gene>
<dbReference type="Pfam" id="PF01476">
    <property type="entry name" value="LysM"/>
    <property type="match status" value="1"/>
</dbReference>
<dbReference type="Proteomes" id="UP000465712">
    <property type="component" value="Unassembled WGS sequence"/>
</dbReference>
<evidence type="ECO:0000313" key="3">
    <source>
        <dbReference type="EMBL" id="NAW66502.1"/>
    </source>
</evidence>
<evidence type="ECO:0000259" key="2">
    <source>
        <dbReference type="PROSITE" id="PS51782"/>
    </source>
</evidence>
<evidence type="ECO:0000256" key="1">
    <source>
        <dbReference type="SAM" id="MobiDB-lite"/>
    </source>
</evidence>
<sequence length="528" mass="59970">MVSEHNKPKRFVKAGYQPLEDYSYINKPPVQLQDQVEESTADFECNILIYCTPDELRSLQTGYWTLKHTAEEKTISRWDKSPTPEGHTVLTAQCMQQEEKHLLNECFVQTGLAKAYTIQPQSKGKGVLNAEFIPAKLAVQLDDRLGWPTTGYFYYFVENELYQECKLSGEDRWSFYFTQSDACKLTDDLLSEHHFSSLLLPYKVEGQTVGGQYILFRQHKLTEDEFANISPSWLENNAVALDLSGAIACRSEALQERSSQSESSSASSEQKSTHYQVQLDPQSRHRESWPDIAQKHGLTAKQLLELNPHYNDDPLKLQVGDSLLITAPGMQANNKPKEVLPPTTNLAPGKAYPFGNIWGRYHQQTLMPWLQHIQENSRILANTPVINATQVKKRLLRIGVFFDGTGQNKDNDLYKETYGNKSRSNIGRLFDAYPEESGKIAKIYVSGVGTVDGAYLTPELIDKGEDETKFAQALGIELRDAIKTKSEKLADVFDNNTENLLEKTSAFYKWQTLIRQLRDLLSAESLKY</sequence>
<dbReference type="AlphaFoldDB" id="A0A7X4WDP6"/>
<dbReference type="CDD" id="cd20709">
    <property type="entry name" value="MIX_V"/>
    <property type="match status" value="1"/>
</dbReference>
<reference evidence="3 4" key="1">
    <citation type="submission" date="2017-05" db="EMBL/GenBank/DDBJ databases">
        <title>High clonality and local adaptation shapes Vibrionaceae linages within an endangered oasis.</title>
        <authorList>
            <person name="Vazquez-Rosas-Landa M."/>
        </authorList>
    </citation>
    <scope>NUCLEOTIDE SEQUENCE [LARGE SCALE GENOMIC DNA]</scope>
    <source>
        <strain evidence="3 4">P46_P4S1P180</strain>
    </source>
</reference>
<evidence type="ECO:0000313" key="4">
    <source>
        <dbReference type="Proteomes" id="UP000465712"/>
    </source>
</evidence>
<dbReference type="RefSeq" id="WP_161445913.1">
    <property type="nucleotide sequence ID" value="NZ_WXWW01000216.1"/>
</dbReference>
<organism evidence="3 4">
    <name type="scientific">Photobacterium halotolerans</name>
    <dbReference type="NCBI Taxonomy" id="265726"/>
    <lineage>
        <taxon>Bacteria</taxon>
        <taxon>Pseudomonadati</taxon>
        <taxon>Pseudomonadota</taxon>
        <taxon>Gammaproteobacteria</taxon>
        <taxon>Vibrionales</taxon>
        <taxon>Vibrionaceae</taxon>
        <taxon>Photobacterium</taxon>
    </lineage>
</organism>
<protein>
    <submittedName>
        <fullName evidence="3">LysM peptidoglycan-binding domain-containing protein</fullName>
    </submittedName>
</protein>
<dbReference type="CDD" id="cd00118">
    <property type="entry name" value="LysM"/>
    <property type="match status" value="1"/>
</dbReference>